<dbReference type="Proteomes" id="UP000461880">
    <property type="component" value="Unassembled WGS sequence"/>
</dbReference>
<dbReference type="PIRSF" id="PIRSF003203">
    <property type="entry name" value="AzlD"/>
    <property type="match status" value="1"/>
</dbReference>
<dbReference type="Pfam" id="PF05437">
    <property type="entry name" value="AzlD"/>
    <property type="match status" value="1"/>
</dbReference>
<dbReference type="EMBL" id="VUMN01000021">
    <property type="protein sequence ID" value="MSS59003.1"/>
    <property type="molecule type" value="Genomic_DNA"/>
</dbReference>
<proteinExistence type="predicted"/>
<evidence type="ECO:0000313" key="3">
    <source>
        <dbReference type="Proteomes" id="UP000461880"/>
    </source>
</evidence>
<reference evidence="2 3" key="1">
    <citation type="submission" date="2019-08" db="EMBL/GenBank/DDBJ databases">
        <title>In-depth cultivation of the pig gut microbiome towards novel bacterial diversity and tailored functional studies.</title>
        <authorList>
            <person name="Wylensek D."/>
            <person name="Hitch T.C.A."/>
            <person name="Clavel T."/>
        </authorList>
    </citation>
    <scope>NUCLEOTIDE SEQUENCE [LARGE SCALE GENOMIC DNA]</scope>
    <source>
        <strain evidence="2 3">Oil+RF-744-GAM-WT-6</strain>
    </source>
</reference>
<keyword evidence="1" id="KW-1133">Transmembrane helix</keyword>
<feature type="transmembrane region" description="Helical" evidence="1">
    <location>
        <begin position="7"/>
        <end position="28"/>
    </location>
</feature>
<protein>
    <submittedName>
        <fullName evidence="2">Branched-chain amino acid transporter AzlD</fullName>
    </submittedName>
</protein>
<keyword evidence="1" id="KW-0472">Membrane</keyword>
<comment type="caution">
    <text evidence="2">The sequence shown here is derived from an EMBL/GenBank/DDBJ whole genome shotgun (WGS) entry which is preliminary data.</text>
</comment>
<gene>
    <name evidence="2" type="ORF">FYJ51_08805</name>
</gene>
<accession>A0A7X2NTT2</accession>
<dbReference type="InterPro" id="IPR008407">
    <property type="entry name" value="Brnchd-chn_aa_trnsp_AzlD"/>
</dbReference>
<dbReference type="AlphaFoldDB" id="A0A7X2NTT2"/>
<organism evidence="2 3">
    <name type="scientific">Stecheria intestinalis</name>
    <dbReference type="NCBI Taxonomy" id="2606630"/>
    <lineage>
        <taxon>Bacteria</taxon>
        <taxon>Bacillati</taxon>
        <taxon>Bacillota</taxon>
        <taxon>Erysipelotrichia</taxon>
        <taxon>Erysipelotrichales</taxon>
        <taxon>Erysipelotrichaceae</taxon>
        <taxon>Stecheria</taxon>
    </lineage>
</organism>
<feature type="transmembrane region" description="Helical" evidence="1">
    <location>
        <begin position="34"/>
        <end position="58"/>
    </location>
</feature>
<feature type="transmembrane region" description="Helical" evidence="1">
    <location>
        <begin position="94"/>
        <end position="112"/>
    </location>
</feature>
<sequence>MTSAQAVITVVIVIAGTIFTRFISYIAFPEGKQIPSFIVYLGKVLGPAVFGLLVVYCFRNTDLFTSFSDGGTHGIPELSGLLVTSGIFCRSRSMMVAMAAGTAVYMVLVQVVF</sequence>
<keyword evidence="3" id="KW-1185">Reference proteome</keyword>
<name>A0A7X2NTT2_9FIRM</name>
<evidence type="ECO:0000313" key="2">
    <source>
        <dbReference type="EMBL" id="MSS59003.1"/>
    </source>
</evidence>
<keyword evidence="1" id="KW-0812">Transmembrane</keyword>
<evidence type="ECO:0000256" key="1">
    <source>
        <dbReference type="SAM" id="Phobius"/>
    </source>
</evidence>